<dbReference type="InterPro" id="IPR003607">
    <property type="entry name" value="HD/PDEase_dom"/>
</dbReference>
<dbReference type="Proteomes" id="UP000030014">
    <property type="component" value="Unassembled WGS sequence"/>
</dbReference>
<keyword evidence="3" id="KW-0378">Hydrolase</keyword>
<dbReference type="SMART" id="SM00471">
    <property type="entry name" value="HDc"/>
    <property type="match status" value="2"/>
</dbReference>
<dbReference type="InterPro" id="IPR006674">
    <property type="entry name" value="HD_domain"/>
</dbReference>
<dbReference type="NCBIfam" id="TIGR00277">
    <property type="entry name" value="HDIG"/>
    <property type="match status" value="1"/>
</dbReference>
<dbReference type="Pfam" id="PF13487">
    <property type="entry name" value="HD_5"/>
    <property type="match status" value="2"/>
</dbReference>
<gene>
    <name evidence="3" type="ORF">Z955_07335</name>
</gene>
<reference evidence="3 4" key="1">
    <citation type="submission" date="2014-01" db="EMBL/GenBank/DDBJ databases">
        <title>Plasmidome dynamics in the species complex Clostridium novyi sensu lato converts strains of independent lineages into distinctly different pathogens.</title>
        <authorList>
            <person name="Skarin H."/>
            <person name="Segerman B."/>
        </authorList>
    </citation>
    <scope>NUCLEOTIDE SEQUENCE [LARGE SCALE GENOMIC DNA]</scope>
    <source>
        <strain evidence="3 4">DC5</strain>
    </source>
</reference>
<feature type="domain" description="HD-GYP" evidence="2">
    <location>
        <begin position="226"/>
        <end position="411"/>
    </location>
</feature>
<comment type="caution">
    <text evidence="3">The sequence shown here is derived from an EMBL/GenBank/DDBJ whole genome shotgun (WGS) entry which is preliminary data.</text>
</comment>
<dbReference type="RefSeq" id="WP_039257575.1">
    <property type="nucleotide sequence ID" value="NZ_JDRY01000034.1"/>
</dbReference>
<evidence type="ECO:0000313" key="4">
    <source>
        <dbReference type="Proteomes" id="UP000030014"/>
    </source>
</evidence>
<dbReference type="Gene3D" id="1.10.3210.10">
    <property type="entry name" value="Hypothetical protein af1432"/>
    <property type="match status" value="2"/>
</dbReference>
<evidence type="ECO:0000259" key="2">
    <source>
        <dbReference type="PROSITE" id="PS51832"/>
    </source>
</evidence>
<dbReference type="PROSITE" id="PS51831">
    <property type="entry name" value="HD"/>
    <property type="match status" value="1"/>
</dbReference>
<protein>
    <submittedName>
        <fullName evidence="3">Hydrolase</fullName>
    </submittedName>
</protein>
<dbReference type="PANTHER" id="PTHR43155">
    <property type="entry name" value="CYCLIC DI-GMP PHOSPHODIESTERASE PA4108-RELATED"/>
    <property type="match status" value="1"/>
</dbReference>
<dbReference type="PROSITE" id="PS51832">
    <property type="entry name" value="HD_GYP"/>
    <property type="match status" value="1"/>
</dbReference>
<dbReference type="SUPFAM" id="SSF109604">
    <property type="entry name" value="HD-domain/PDEase-like"/>
    <property type="match status" value="2"/>
</dbReference>
<evidence type="ECO:0000313" key="3">
    <source>
        <dbReference type="EMBL" id="KGM99368.1"/>
    </source>
</evidence>
<name>A0A0A0IFP4_CLOBO</name>
<evidence type="ECO:0000259" key="1">
    <source>
        <dbReference type="PROSITE" id="PS51831"/>
    </source>
</evidence>
<dbReference type="CDD" id="cd00077">
    <property type="entry name" value="HDc"/>
    <property type="match status" value="2"/>
</dbReference>
<dbReference type="GO" id="GO:0016787">
    <property type="term" value="F:hydrolase activity"/>
    <property type="evidence" value="ECO:0007669"/>
    <property type="project" value="UniProtKB-KW"/>
</dbReference>
<sequence length="411" mass="46756">MKISLDKTLRSMSIALDLAEISSIDNNKNIVENISNINYSNHNFMNHSKRATYISLVLANALNLNNDIKKYLYLSTLLHDIGATTSLKYSHTQEDFIKEHCLKGAEILDTFPIFKNLSHIILHHHENFDGSGPLHLIGDEIPIESQIIRLADLVELLYNPQVSLFNQKEDIICWIKSRSSNIFSPILCTKFIETASKDIFWFDLENISFVDSILDNIAPKLDIYLTLKEFEIIAYIFSNIIDAKSSFTATHSREIAELAFKISKYLGYSYEKCSKMKIAGLLHDIGKLAIPSSILDKNGKLTHEEFSIIKSHVYYTSIILDKIEDIPDIKEWASNHHEKLNGKGYPRGLLGKNLSEECRILAVCDIYQALTEDRPYRSGLNQKTAYDILDNMAADNLICKHAVNNLKKALI</sequence>
<dbReference type="EMBL" id="JDRY01000034">
    <property type="protein sequence ID" value="KGM99368.1"/>
    <property type="molecule type" value="Genomic_DNA"/>
</dbReference>
<dbReference type="AlphaFoldDB" id="A0A0A0IFP4"/>
<dbReference type="PANTHER" id="PTHR43155:SF1">
    <property type="entry name" value="3'3'-CGAMP-SPECIFIC PHOSPHODIESTERASE 1"/>
    <property type="match status" value="1"/>
</dbReference>
<dbReference type="InterPro" id="IPR006675">
    <property type="entry name" value="HDIG_dom"/>
</dbReference>
<dbReference type="InterPro" id="IPR037522">
    <property type="entry name" value="HD_GYP_dom"/>
</dbReference>
<organism evidence="3 4">
    <name type="scientific">Clostridium botulinum C/D str. DC5</name>
    <dbReference type="NCBI Taxonomy" id="1443128"/>
    <lineage>
        <taxon>Bacteria</taxon>
        <taxon>Bacillati</taxon>
        <taxon>Bacillota</taxon>
        <taxon>Clostridia</taxon>
        <taxon>Eubacteriales</taxon>
        <taxon>Clostridiaceae</taxon>
        <taxon>Clostridium</taxon>
    </lineage>
</organism>
<feature type="domain" description="HD" evidence="1">
    <location>
        <begin position="248"/>
        <end position="370"/>
    </location>
</feature>
<proteinExistence type="predicted"/>
<accession>A0A0A0IFP4</accession>